<evidence type="ECO:0000256" key="5">
    <source>
        <dbReference type="ARBA" id="ARBA00022989"/>
    </source>
</evidence>
<comment type="catalytic activity">
    <reaction evidence="19">
        <text>L-alanyl-L-lysine(out) = L-alanyl-L-lysine(in)</text>
        <dbReference type="Rhea" id="RHEA:79415"/>
        <dbReference type="ChEBI" id="CHEBI:192470"/>
    </reaction>
</comment>
<evidence type="ECO:0000256" key="23">
    <source>
        <dbReference type="ARBA" id="ARBA00045709"/>
    </source>
</evidence>
<dbReference type="PANTHER" id="PTHR23512">
    <property type="entry name" value="MAJOR FACILITATOR SUPERFAMILY DOMAIN-CONTAINING PROTEIN 1"/>
    <property type="match status" value="1"/>
</dbReference>
<dbReference type="Pfam" id="PF07690">
    <property type="entry name" value="MFS_1"/>
    <property type="match status" value="1"/>
</dbReference>
<comment type="catalytic activity">
    <reaction evidence="12">
        <text>L-lysyl-L-alpha-amino acid(out) = L-lysyl-L-alpha-amino acid(in)</text>
        <dbReference type="Rhea" id="RHEA:79387"/>
        <dbReference type="ChEBI" id="CHEBI:229965"/>
    </reaction>
</comment>
<organism evidence="26 27">
    <name type="scientific">Cronartium quercuum f. sp. fusiforme G11</name>
    <dbReference type="NCBI Taxonomy" id="708437"/>
    <lineage>
        <taxon>Eukaryota</taxon>
        <taxon>Fungi</taxon>
        <taxon>Dikarya</taxon>
        <taxon>Basidiomycota</taxon>
        <taxon>Pucciniomycotina</taxon>
        <taxon>Pucciniomycetes</taxon>
        <taxon>Pucciniales</taxon>
        <taxon>Coleosporiaceae</taxon>
        <taxon>Cronartium</taxon>
    </lineage>
</organism>
<evidence type="ECO:0000256" key="19">
    <source>
        <dbReference type="ARBA" id="ARBA00044919"/>
    </source>
</evidence>
<comment type="catalytic activity">
    <reaction evidence="9">
        <text>L-histidyl-glycine(out) = L-histidyl-glycine(in)</text>
        <dbReference type="Rhea" id="RHEA:79395"/>
        <dbReference type="ChEBI" id="CHEBI:229957"/>
    </reaction>
</comment>
<dbReference type="Gene3D" id="1.20.1250.20">
    <property type="entry name" value="MFS general substrate transporter like domains"/>
    <property type="match status" value="1"/>
</dbReference>
<name>A0A9P6NS17_9BASI</name>
<dbReference type="PANTHER" id="PTHR23512:SF3">
    <property type="entry name" value="MAJOR FACILITATOR SUPERFAMILY DOMAIN-CONTAINING PROTEIN 1"/>
    <property type="match status" value="1"/>
</dbReference>
<evidence type="ECO:0000256" key="24">
    <source>
        <dbReference type="ARBA" id="ARBA00046376"/>
    </source>
</evidence>
<keyword evidence="6 25" id="KW-0472">Membrane</keyword>
<keyword evidence="27" id="KW-1185">Reference proteome</keyword>
<keyword evidence="3" id="KW-0813">Transport</keyword>
<evidence type="ECO:0000256" key="13">
    <source>
        <dbReference type="ARBA" id="ARBA00044893"/>
    </source>
</evidence>
<feature type="transmembrane region" description="Helical" evidence="25">
    <location>
        <begin position="35"/>
        <end position="57"/>
    </location>
</feature>
<dbReference type="SUPFAM" id="SSF103473">
    <property type="entry name" value="MFS general substrate transporter"/>
    <property type="match status" value="1"/>
</dbReference>
<evidence type="ECO:0000256" key="17">
    <source>
        <dbReference type="ARBA" id="ARBA00044903"/>
    </source>
</evidence>
<evidence type="ECO:0000256" key="2">
    <source>
        <dbReference type="ARBA" id="ARBA00008335"/>
    </source>
</evidence>
<feature type="transmembrane region" description="Helical" evidence="25">
    <location>
        <begin position="262"/>
        <end position="283"/>
    </location>
</feature>
<comment type="subcellular location">
    <subcellularLocation>
        <location evidence="1">Lysosome membrane</location>
        <topology evidence="1">Multi-pass membrane protein</topology>
    </subcellularLocation>
</comment>
<evidence type="ECO:0000256" key="1">
    <source>
        <dbReference type="ARBA" id="ARBA00004155"/>
    </source>
</evidence>
<evidence type="ECO:0000256" key="21">
    <source>
        <dbReference type="ARBA" id="ARBA00044985"/>
    </source>
</evidence>
<protein>
    <recommendedName>
        <fullName evidence="21">Lysosomal dipeptide transporter MFSD1</fullName>
    </recommendedName>
    <alternativeName>
        <fullName evidence="22">Major facilitator superfamily domain-containing protein 1</fullName>
    </alternativeName>
</protein>
<evidence type="ECO:0000256" key="15">
    <source>
        <dbReference type="ARBA" id="ARBA00044899"/>
    </source>
</evidence>
<comment type="function">
    <text evidence="23">Lysosomal dipeptide uniporter that selectively exports lysine, arginine or histidine-containing dipeptides with a net positive charge from the lysosome lumen into the cytosol. Could play a role in a specific type of protein O-glycosylation indirectly regulating macrophages migration and tissue invasion. Also essential for liver homeostasis.</text>
</comment>
<feature type="transmembrane region" description="Helical" evidence="25">
    <location>
        <begin position="69"/>
        <end position="87"/>
    </location>
</feature>
<accession>A0A9P6NS17</accession>
<evidence type="ECO:0000256" key="14">
    <source>
        <dbReference type="ARBA" id="ARBA00044898"/>
    </source>
</evidence>
<proteinExistence type="inferred from homology"/>
<evidence type="ECO:0000256" key="6">
    <source>
        <dbReference type="ARBA" id="ARBA00023136"/>
    </source>
</evidence>
<dbReference type="InterPro" id="IPR011701">
    <property type="entry name" value="MFS"/>
</dbReference>
<evidence type="ECO:0000256" key="10">
    <source>
        <dbReference type="ARBA" id="ARBA00044881"/>
    </source>
</evidence>
<evidence type="ECO:0000256" key="4">
    <source>
        <dbReference type="ARBA" id="ARBA00022692"/>
    </source>
</evidence>
<evidence type="ECO:0000256" key="8">
    <source>
        <dbReference type="ARBA" id="ARBA00044876"/>
    </source>
</evidence>
<evidence type="ECO:0000256" key="18">
    <source>
        <dbReference type="ARBA" id="ARBA00044912"/>
    </source>
</evidence>
<comment type="catalytic activity">
    <reaction evidence="17">
        <text>L-arginyl-glycine(out) = L-arginyl-glycine(in)</text>
        <dbReference type="Rhea" id="RHEA:79391"/>
        <dbReference type="ChEBI" id="CHEBI:229955"/>
    </reaction>
</comment>
<dbReference type="OrthoDB" id="10255148at2759"/>
<comment type="catalytic activity">
    <reaction evidence="14">
        <text>L-aspartyl-L-lysine(out) = L-aspartyl-L-lysine(in)</text>
        <dbReference type="Rhea" id="RHEA:79411"/>
        <dbReference type="ChEBI" id="CHEBI:229953"/>
    </reaction>
</comment>
<sequence length="284" mass="30646">QGLSRSALICTSTIALGQVIVYLSAISQFPSGLLLGYFITGIGISPVAIVQESIVLARSGSKYRGKSMALSLLIGKLGSGIASFIAVPLSDSGWGPNSPFAVSLVVSLCSVLSAMIFTRLEHKTIDNESESSPDFQQRSATKLKETVHFGDRFWVYVVLCAICGGLWFPLIHLSTRPRPCSGTHLVNLVRRSGLQLDEARPHTMHPTHASLSWTLFSVITGRHFSTALGIHKSIEMAGSTISQTVLNRTNSPSRSVILRGHLGLGITFLTILASWLSFLWAVIN</sequence>
<evidence type="ECO:0000256" key="16">
    <source>
        <dbReference type="ARBA" id="ARBA00044900"/>
    </source>
</evidence>
<evidence type="ECO:0000256" key="12">
    <source>
        <dbReference type="ARBA" id="ARBA00044891"/>
    </source>
</evidence>
<evidence type="ECO:0000313" key="26">
    <source>
        <dbReference type="EMBL" id="KAG0150944.1"/>
    </source>
</evidence>
<keyword evidence="7" id="KW-0458">Lysosome</keyword>
<reference evidence="26" key="1">
    <citation type="submission" date="2013-11" db="EMBL/GenBank/DDBJ databases">
        <title>Genome sequence of the fusiform rust pathogen reveals effectors for host alternation and coevolution with pine.</title>
        <authorList>
            <consortium name="DOE Joint Genome Institute"/>
            <person name="Smith K."/>
            <person name="Pendleton A."/>
            <person name="Kubisiak T."/>
            <person name="Anderson C."/>
            <person name="Salamov A."/>
            <person name="Aerts A."/>
            <person name="Riley R."/>
            <person name="Clum A."/>
            <person name="Lindquist E."/>
            <person name="Ence D."/>
            <person name="Campbell M."/>
            <person name="Kronenberg Z."/>
            <person name="Feau N."/>
            <person name="Dhillon B."/>
            <person name="Hamelin R."/>
            <person name="Burleigh J."/>
            <person name="Smith J."/>
            <person name="Yandell M."/>
            <person name="Nelson C."/>
            <person name="Grigoriev I."/>
            <person name="Davis J."/>
        </authorList>
    </citation>
    <scope>NUCLEOTIDE SEQUENCE</scope>
    <source>
        <strain evidence="26">G11</strain>
    </source>
</reference>
<comment type="catalytic activity">
    <reaction evidence="13">
        <text>L-alpha-aminoacyl-L-lysine(out) = L-alpha-aminoacyl-L-lysine(in)</text>
        <dbReference type="Rhea" id="RHEA:79383"/>
        <dbReference type="ChEBI" id="CHEBI:229966"/>
    </reaction>
</comment>
<evidence type="ECO:0000256" key="7">
    <source>
        <dbReference type="ARBA" id="ARBA00023228"/>
    </source>
</evidence>
<evidence type="ECO:0000256" key="22">
    <source>
        <dbReference type="ARBA" id="ARBA00045018"/>
    </source>
</evidence>
<comment type="similarity">
    <text evidence="2">Belongs to the major facilitator superfamily.</text>
</comment>
<dbReference type="InterPro" id="IPR036259">
    <property type="entry name" value="MFS_trans_sf"/>
</dbReference>
<evidence type="ECO:0000256" key="20">
    <source>
        <dbReference type="ARBA" id="ARBA00044924"/>
    </source>
</evidence>
<evidence type="ECO:0000313" key="27">
    <source>
        <dbReference type="Proteomes" id="UP000886653"/>
    </source>
</evidence>
<comment type="catalytic activity">
    <reaction evidence="20">
        <text>L-lysyl-glycine(out) = L-lysyl-glycine(in)</text>
        <dbReference type="Rhea" id="RHEA:79407"/>
        <dbReference type="ChEBI" id="CHEBI:191202"/>
    </reaction>
</comment>
<dbReference type="Proteomes" id="UP000886653">
    <property type="component" value="Unassembled WGS sequence"/>
</dbReference>
<gene>
    <name evidence="26" type="ORF">CROQUDRAFT_37444</name>
</gene>
<evidence type="ECO:0000256" key="3">
    <source>
        <dbReference type="ARBA" id="ARBA00022448"/>
    </source>
</evidence>
<dbReference type="EMBL" id="MU167216">
    <property type="protein sequence ID" value="KAG0150944.1"/>
    <property type="molecule type" value="Genomic_DNA"/>
</dbReference>
<dbReference type="InterPro" id="IPR052187">
    <property type="entry name" value="MFSD1"/>
</dbReference>
<comment type="subunit">
    <text evidence="24">Homodimer. Interacts with lysosomal protein GLMP (via lumenal domain); the interaction starts while both proteins are still in the endoplasmic reticulum and is required for stabilization of MFSD1 in lysosomes but has no direct effect on its targeting to lysosomes or transporter activity.</text>
</comment>
<feature type="transmembrane region" description="Helical" evidence="25">
    <location>
        <begin position="99"/>
        <end position="117"/>
    </location>
</feature>
<evidence type="ECO:0000256" key="25">
    <source>
        <dbReference type="SAM" id="Phobius"/>
    </source>
</evidence>
<comment type="catalytic activity">
    <reaction evidence="11">
        <text>L-alpha-aminoacyl-L-histidine(out) = L-alpha-aminoacyl-L-histidine(in)</text>
        <dbReference type="Rhea" id="RHEA:79375"/>
        <dbReference type="ChEBI" id="CHEBI:229967"/>
    </reaction>
</comment>
<feature type="non-terminal residue" evidence="26">
    <location>
        <position position="1"/>
    </location>
</feature>
<feature type="transmembrane region" description="Helical" evidence="25">
    <location>
        <begin position="7"/>
        <end position="29"/>
    </location>
</feature>
<evidence type="ECO:0000256" key="9">
    <source>
        <dbReference type="ARBA" id="ARBA00044878"/>
    </source>
</evidence>
<dbReference type="AlphaFoldDB" id="A0A9P6NS17"/>
<dbReference type="GO" id="GO:0022857">
    <property type="term" value="F:transmembrane transporter activity"/>
    <property type="evidence" value="ECO:0007669"/>
    <property type="project" value="InterPro"/>
</dbReference>
<evidence type="ECO:0000256" key="11">
    <source>
        <dbReference type="ARBA" id="ARBA00044884"/>
    </source>
</evidence>
<comment type="catalytic activity">
    <reaction evidence="10">
        <text>L-alpha-aminoacyl-L-arginine(out) = L-alpha-aminoacyl-L-arginine(in)</text>
        <dbReference type="Rhea" id="RHEA:79367"/>
        <dbReference type="ChEBI" id="CHEBI:229968"/>
    </reaction>
</comment>
<keyword evidence="4 25" id="KW-0812">Transmembrane</keyword>
<comment type="catalytic activity">
    <reaction evidence="18">
        <text>L-histidyl-L-alpha-amino acid(out) = L-histidyl-L-alpha-amino acid(in)</text>
        <dbReference type="Rhea" id="RHEA:79379"/>
        <dbReference type="ChEBI" id="CHEBI:229964"/>
    </reaction>
</comment>
<comment type="caution">
    <text evidence="26">The sequence shown here is derived from an EMBL/GenBank/DDBJ whole genome shotgun (WGS) entry which is preliminary data.</text>
</comment>
<feature type="transmembrane region" description="Helical" evidence="25">
    <location>
        <begin position="153"/>
        <end position="171"/>
    </location>
</feature>
<keyword evidence="5 25" id="KW-1133">Transmembrane helix</keyword>
<comment type="catalytic activity">
    <reaction evidence="16">
        <text>L-lysyl-L-lysine(out) = L-lysyl-L-lysine(in)</text>
        <dbReference type="Rhea" id="RHEA:79403"/>
        <dbReference type="ChEBI" id="CHEBI:229956"/>
    </reaction>
</comment>
<comment type="catalytic activity">
    <reaction evidence="8">
        <text>L-lysyl-L-alanine(out) = L-lysyl-L-alanine(in)</text>
        <dbReference type="Rhea" id="RHEA:79399"/>
        <dbReference type="ChEBI" id="CHEBI:229954"/>
    </reaction>
</comment>
<comment type="catalytic activity">
    <reaction evidence="15">
        <text>L-arginyl-L-alpha-amino acid(out) = L-arginyl-L-alpha-amino acid(in)</text>
        <dbReference type="Rhea" id="RHEA:79371"/>
        <dbReference type="ChEBI" id="CHEBI:84315"/>
    </reaction>
</comment>